<dbReference type="InterPro" id="IPR006186">
    <property type="entry name" value="Ser/Thr-sp_prot-phosphatase"/>
</dbReference>
<dbReference type="InterPro" id="IPR011992">
    <property type="entry name" value="EF-hand-dom_pair"/>
</dbReference>
<feature type="domain" description="EF-hand" evidence="8">
    <location>
        <begin position="571"/>
        <end position="606"/>
    </location>
</feature>
<dbReference type="AlphaFoldDB" id="A0A7S0GRX6"/>
<dbReference type="SMART" id="SM00054">
    <property type="entry name" value="EFh"/>
    <property type="match status" value="5"/>
</dbReference>
<evidence type="ECO:0000259" key="8">
    <source>
        <dbReference type="PROSITE" id="PS50222"/>
    </source>
</evidence>
<dbReference type="PROSITE" id="PS50222">
    <property type="entry name" value="EF_HAND_2"/>
    <property type="match status" value="3"/>
</dbReference>
<dbReference type="PRINTS" id="PR00114">
    <property type="entry name" value="STPHPHTASE"/>
</dbReference>
<keyword evidence="4" id="KW-0106">Calcium</keyword>
<gene>
    <name evidence="9" type="ORF">MSP1401_LOCUS4231</name>
</gene>
<reference evidence="9" key="1">
    <citation type="submission" date="2021-01" db="EMBL/GenBank/DDBJ databases">
        <authorList>
            <person name="Corre E."/>
            <person name="Pelletier E."/>
            <person name="Niang G."/>
            <person name="Scheremetjew M."/>
            <person name="Finn R."/>
            <person name="Kale V."/>
            <person name="Holt S."/>
            <person name="Cochrane G."/>
            <person name="Meng A."/>
            <person name="Brown T."/>
            <person name="Cohen L."/>
        </authorList>
    </citation>
    <scope>NUCLEOTIDE SEQUENCE</scope>
    <source>
        <strain evidence="9">CCAC1681</strain>
    </source>
</reference>
<dbReference type="Pfam" id="PF13499">
    <property type="entry name" value="EF-hand_7"/>
    <property type="match status" value="2"/>
</dbReference>
<dbReference type="SMART" id="SM00156">
    <property type="entry name" value="PP2Ac"/>
    <property type="match status" value="1"/>
</dbReference>
<dbReference type="InterPro" id="IPR029052">
    <property type="entry name" value="Metallo-depent_PP-like"/>
</dbReference>
<dbReference type="InterPro" id="IPR004843">
    <property type="entry name" value="Calcineurin-like_PHP"/>
</dbReference>
<dbReference type="InterPro" id="IPR051134">
    <property type="entry name" value="PPP_phosphatase"/>
</dbReference>
<dbReference type="SUPFAM" id="SSF56300">
    <property type="entry name" value="Metallo-dependent phosphatases"/>
    <property type="match status" value="1"/>
</dbReference>
<evidence type="ECO:0000256" key="5">
    <source>
        <dbReference type="ARBA" id="ARBA00023211"/>
    </source>
</evidence>
<evidence type="ECO:0000256" key="7">
    <source>
        <dbReference type="SAM" id="MobiDB-lite"/>
    </source>
</evidence>
<dbReference type="InterPro" id="IPR018247">
    <property type="entry name" value="EF_Hand_1_Ca_BS"/>
</dbReference>
<name>A0A7S0GRX6_MICPS</name>
<dbReference type="InterPro" id="IPR002048">
    <property type="entry name" value="EF_hand_dom"/>
</dbReference>
<organism evidence="9">
    <name type="scientific">Micromonas pusilla</name>
    <name type="common">Picoplanktonic green alga</name>
    <name type="synonym">Chromulina pusilla</name>
    <dbReference type="NCBI Taxonomy" id="38833"/>
    <lineage>
        <taxon>Eukaryota</taxon>
        <taxon>Viridiplantae</taxon>
        <taxon>Chlorophyta</taxon>
        <taxon>Mamiellophyceae</taxon>
        <taxon>Mamiellales</taxon>
        <taxon>Mamiellaceae</taxon>
        <taxon>Micromonas</taxon>
    </lineage>
</organism>
<dbReference type="PANTHER" id="PTHR45668:SF5">
    <property type="entry name" value="SERINE_THREONINE-PROTEIN PHOSPHATASE 5"/>
    <property type="match status" value="1"/>
</dbReference>
<keyword evidence="6" id="KW-0378">Hydrolase</keyword>
<feature type="domain" description="EF-hand" evidence="8">
    <location>
        <begin position="532"/>
        <end position="567"/>
    </location>
</feature>
<dbReference type="EC" id="3.1.3.16" evidence="6"/>
<comment type="cofactor">
    <cofactor evidence="1">
        <name>Mn(2+)</name>
        <dbReference type="ChEBI" id="CHEBI:29035"/>
    </cofactor>
</comment>
<evidence type="ECO:0000256" key="1">
    <source>
        <dbReference type="ARBA" id="ARBA00001936"/>
    </source>
</evidence>
<dbReference type="GO" id="GO:0004722">
    <property type="term" value="F:protein serine/threonine phosphatase activity"/>
    <property type="evidence" value="ECO:0007669"/>
    <property type="project" value="UniProtKB-EC"/>
</dbReference>
<evidence type="ECO:0000256" key="4">
    <source>
        <dbReference type="ARBA" id="ARBA00022837"/>
    </source>
</evidence>
<dbReference type="EMBL" id="HBEN01005176">
    <property type="protein sequence ID" value="CAD8436606.1"/>
    <property type="molecule type" value="Transcribed_RNA"/>
</dbReference>
<dbReference type="Gene3D" id="3.60.21.10">
    <property type="match status" value="1"/>
</dbReference>
<keyword evidence="5" id="KW-0464">Manganese</keyword>
<dbReference type="Gene3D" id="1.10.238.10">
    <property type="entry name" value="EF-hand"/>
    <property type="match status" value="2"/>
</dbReference>
<dbReference type="GO" id="GO:0005509">
    <property type="term" value="F:calcium ion binding"/>
    <property type="evidence" value="ECO:0007669"/>
    <property type="project" value="InterPro"/>
</dbReference>
<sequence length="772" mass="84128">METPASISNSAAAATLIQRAFRGAQKRIAAEQAELAHVLNALEEADEARINARESVMTQVNKKLEDFIANVGSSLRGGGETALSKSALHAKSLQKKELPSLTVGSLHNFVAGLENDERVAMVDALAILQAATVMFMSEPSVCDITVPSGGKCTIVGDLHGQLDDLLHLLRKLGMPSSENVYVFNGDLVDRGDHSCEIVLLIFALKLSHPDAVFVNRGNHEEPHINIYSGFEEECVSKYDHRVFQTFHQAFVWLPYACLVNEKTLVLHAGLPADSKNVGLDDIRGIARGPDVCSEEANWGKERWIRDLTWSDPHPDPNFRGVEKSARGAGVLWGEDVTIEFFARNGLSALVRSHQCVDAGVDVAHGERVYTVFSASNYCGMSGNLGAVLIQRHGCDKPTETYQWDPREEATMSAPVVSKRKSKEMRKAAAITQATEYIIEHRAALLEYFKRCDGKRTGAVSFHAWAKGLSQVLQVRLAWNRLVGGLVGPADMDDSCDGVLYEKWLGNFEVELKGGCKEWQHEVVSKISAAVFQNGGDLARAFAEMDADGSGEISPEEFRAAVRRRLPSLAVLSDAQLEAVVKAFDADGSGQVDVAEFEHLLNEHMAIASSRGANSEPDVATKTDAAASPCQGENAEPSDSAEPSVREPTLRDTRNVIGIQWDTSFGRKAKATMADHMERTLADAIAHLFYTHRRELFHVWHATFDQNGTGSIAKDEFIASVRALDAAGGAQMLSEDALRGLAETLDSNGDGRIDFAEFSGNIGRIVERVHGAR</sequence>
<feature type="compositionally biased region" description="Basic and acidic residues" evidence="7">
    <location>
        <begin position="643"/>
        <end position="652"/>
    </location>
</feature>
<evidence type="ECO:0000256" key="6">
    <source>
        <dbReference type="RuleBase" id="RU004273"/>
    </source>
</evidence>
<keyword evidence="3" id="KW-0479">Metal-binding</keyword>
<evidence type="ECO:0000313" key="9">
    <source>
        <dbReference type="EMBL" id="CAD8436606.1"/>
    </source>
</evidence>
<dbReference type="PANTHER" id="PTHR45668">
    <property type="entry name" value="SERINE/THREONINE-PROTEIN PHOSPHATASE 5-RELATED"/>
    <property type="match status" value="1"/>
</dbReference>
<dbReference type="PROSITE" id="PS00125">
    <property type="entry name" value="SER_THR_PHOSPHATASE"/>
    <property type="match status" value="1"/>
</dbReference>
<protein>
    <recommendedName>
        <fullName evidence="6">Serine/threonine-protein phosphatase</fullName>
        <ecNumber evidence="6">3.1.3.16</ecNumber>
    </recommendedName>
</protein>
<dbReference type="PROSITE" id="PS00018">
    <property type="entry name" value="EF_HAND_1"/>
    <property type="match status" value="4"/>
</dbReference>
<evidence type="ECO:0000256" key="2">
    <source>
        <dbReference type="ARBA" id="ARBA00008294"/>
    </source>
</evidence>
<accession>A0A7S0GRX6</accession>
<dbReference type="Pfam" id="PF00149">
    <property type="entry name" value="Metallophos"/>
    <property type="match status" value="1"/>
</dbReference>
<proteinExistence type="inferred from homology"/>
<feature type="domain" description="EF-hand" evidence="8">
    <location>
        <begin position="732"/>
        <end position="767"/>
    </location>
</feature>
<evidence type="ECO:0000256" key="3">
    <source>
        <dbReference type="ARBA" id="ARBA00022723"/>
    </source>
</evidence>
<dbReference type="SUPFAM" id="SSF47473">
    <property type="entry name" value="EF-hand"/>
    <property type="match status" value="1"/>
</dbReference>
<dbReference type="CDD" id="cd00051">
    <property type="entry name" value="EFh"/>
    <property type="match status" value="2"/>
</dbReference>
<comment type="catalytic activity">
    <reaction evidence="6">
        <text>O-phospho-L-threonyl-[protein] + H2O = L-threonyl-[protein] + phosphate</text>
        <dbReference type="Rhea" id="RHEA:47004"/>
        <dbReference type="Rhea" id="RHEA-COMP:11060"/>
        <dbReference type="Rhea" id="RHEA-COMP:11605"/>
        <dbReference type="ChEBI" id="CHEBI:15377"/>
        <dbReference type="ChEBI" id="CHEBI:30013"/>
        <dbReference type="ChEBI" id="CHEBI:43474"/>
        <dbReference type="ChEBI" id="CHEBI:61977"/>
        <dbReference type="EC" id="3.1.3.16"/>
    </reaction>
</comment>
<feature type="region of interest" description="Disordered" evidence="7">
    <location>
        <begin position="608"/>
        <end position="652"/>
    </location>
</feature>
<comment type="similarity">
    <text evidence="2 6">Belongs to the PPP phosphatase family.</text>
</comment>